<dbReference type="InterPro" id="IPR001509">
    <property type="entry name" value="Epimerase_deHydtase"/>
</dbReference>
<evidence type="ECO:0000259" key="1">
    <source>
        <dbReference type="Pfam" id="PF01370"/>
    </source>
</evidence>
<dbReference type="Gene3D" id="3.40.50.720">
    <property type="entry name" value="NAD(P)-binding Rossmann-like Domain"/>
    <property type="match status" value="1"/>
</dbReference>
<feature type="domain" description="NAD-dependent epimerase/dehydratase" evidence="1">
    <location>
        <begin position="7"/>
        <end position="115"/>
    </location>
</feature>
<proteinExistence type="predicted"/>
<protein>
    <recommendedName>
        <fullName evidence="1">NAD-dependent epimerase/dehydratase domain-containing protein</fullName>
    </recommendedName>
</protein>
<reference evidence="2" key="1">
    <citation type="submission" date="2018-05" db="EMBL/GenBank/DDBJ databases">
        <authorList>
            <person name="Lanie J.A."/>
            <person name="Ng W.-L."/>
            <person name="Kazmierczak K.M."/>
            <person name="Andrzejewski T.M."/>
            <person name="Davidsen T.M."/>
            <person name="Wayne K.J."/>
            <person name="Tettelin H."/>
            <person name="Glass J.I."/>
            <person name="Rusch D."/>
            <person name="Podicherti R."/>
            <person name="Tsui H.-C.T."/>
            <person name="Winkler M.E."/>
        </authorList>
    </citation>
    <scope>NUCLEOTIDE SEQUENCE</scope>
</reference>
<feature type="non-terminal residue" evidence="2">
    <location>
        <position position="1"/>
    </location>
</feature>
<gene>
    <name evidence="2" type="ORF">METZ01_LOCUS492890</name>
</gene>
<dbReference type="SUPFAM" id="SSF51735">
    <property type="entry name" value="NAD(P)-binding Rossmann-fold domains"/>
    <property type="match status" value="1"/>
</dbReference>
<accession>A0A383D665</accession>
<sequence>ISTQFVIGPDMPVTDPYEYAPHTVYGMSKVAAELIVRASRPAPVWCLARPVNIWGPWHLRYEREFWAVARSGRYLHPGGTDPIRSYGYVGNVCWQLQQLLTLPAEVVHEGVFYLGDPPIPLGMWSDGFNRALRGRRSRRIPRWALASLAGVLDVFGRVGVPVPLTWQRFKSMTTDYVTPTEDTILLLGAPPFSLEEGIRQTVEWLDGRLADDG</sequence>
<evidence type="ECO:0000313" key="2">
    <source>
        <dbReference type="EMBL" id="SVE40036.1"/>
    </source>
</evidence>
<organism evidence="2">
    <name type="scientific">marine metagenome</name>
    <dbReference type="NCBI Taxonomy" id="408172"/>
    <lineage>
        <taxon>unclassified sequences</taxon>
        <taxon>metagenomes</taxon>
        <taxon>ecological metagenomes</taxon>
    </lineage>
</organism>
<name>A0A383D665_9ZZZZ</name>
<dbReference type="AlphaFoldDB" id="A0A383D665"/>
<dbReference type="InterPro" id="IPR036291">
    <property type="entry name" value="NAD(P)-bd_dom_sf"/>
</dbReference>
<dbReference type="EMBL" id="UINC01214692">
    <property type="protein sequence ID" value="SVE40036.1"/>
    <property type="molecule type" value="Genomic_DNA"/>
</dbReference>
<dbReference type="Pfam" id="PF01370">
    <property type="entry name" value="Epimerase"/>
    <property type="match status" value="1"/>
</dbReference>